<dbReference type="PaxDb" id="880073-Calab_2829"/>
<dbReference type="Proteomes" id="UP000183868">
    <property type="component" value="Chromosome"/>
</dbReference>
<organism evidence="3 4">
    <name type="scientific">Caldithrix abyssi DSM 13497</name>
    <dbReference type="NCBI Taxonomy" id="880073"/>
    <lineage>
        <taxon>Bacteria</taxon>
        <taxon>Pseudomonadati</taxon>
        <taxon>Calditrichota</taxon>
        <taxon>Calditrichia</taxon>
        <taxon>Calditrichales</taxon>
        <taxon>Calditrichaceae</taxon>
        <taxon>Caldithrix</taxon>
    </lineage>
</organism>
<dbReference type="HOGENOM" id="CLU_422548_0_0_0"/>
<evidence type="ECO:0000313" key="2">
    <source>
        <dbReference type="EMBL" id="APF18430.1"/>
    </source>
</evidence>
<dbReference type="InterPro" id="IPR017853">
    <property type="entry name" value="GH"/>
</dbReference>
<name>H1XRF5_CALAY</name>
<dbReference type="Gene3D" id="3.40.50.880">
    <property type="match status" value="1"/>
</dbReference>
<evidence type="ECO:0000256" key="1">
    <source>
        <dbReference type="SAM" id="SignalP"/>
    </source>
</evidence>
<dbReference type="AlphaFoldDB" id="H1XRF5"/>
<keyword evidence="1" id="KW-0732">Signal</keyword>
<evidence type="ECO:0000313" key="5">
    <source>
        <dbReference type="Proteomes" id="UP000183868"/>
    </source>
</evidence>
<dbReference type="STRING" id="880073.Cabys_1681"/>
<feature type="chain" id="PRO_5010834589" description="Glycosyl hydrolase-like 10 domain-containing protein" evidence="1">
    <location>
        <begin position="20"/>
        <end position="648"/>
    </location>
</feature>
<dbReference type="EMBL" id="CP018099">
    <property type="protein sequence ID" value="APF18430.1"/>
    <property type="molecule type" value="Genomic_DNA"/>
</dbReference>
<dbReference type="InterPro" id="IPR029062">
    <property type="entry name" value="Class_I_gatase-like"/>
</dbReference>
<feature type="signal peptide" evidence="1">
    <location>
        <begin position="1"/>
        <end position="19"/>
    </location>
</feature>
<dbReference type="eggNOG" id="COG1649">
    <property type="taxonomic scope" value="Bacteria"/>
</dbReference>
<evidence type="ECO:0000313" key="4">
    <source>
        <dbReference type="Proteomes" id="UP000004671"/>
    </source>
</evidence>
<dbReference type="KEGG" id="caby:Cabys_1681"/>
<reference evidence="3 4" key="1">
    <citation type="submission" date="2011-09" db="EMBL/GenBank/DDBJ databases">
        <title>The permanent draft genome of Caldithrix abyssi DSM 13497.</title>
        <authorList>
            <consortium name="US DOE Joint Genome Institute (JGI-PGF)"/>
            <person name="Lucas S."/>
            <person name="Han J."/>
            <person name="Lapidus A."/>
            <person name="Bruce D."/>
            <person name="Goodwin L."/>
            <person name="Pitluck S."/>
            <person name="Peters L."/>
            <person name="Kyrpides N."/>
            <person name="Mavromatis K."/>
            <person name="Ivanova N."/>
            <person name="Mikhailova N."/>
            <person name="Chertkov O."/>
            <person name="Detter J.C."/>
            <person name="Tapia R."/>
            <person name="Han C."/>
            <person name="Land M."/>
            <person name="Hauser L."/>
            <person name="Markowitz V."/>
            <person name="Cheng J.-F."/>
            <person name="Hugenholtz P."/>
            <person name="Woyke T."/>
            <person name="Wu D."/>
            <person name="Spring S."/>
            <person name="Brambilla E."/>
            <person name="Klenk H.-P."/>
            <person name="Eisen J.A."/>
        </authorList>
    </citation>
    <scope>NUCLEOTIDE SEQUENCE [LARGE SCALE GENOMIC DNA]</scope>
    <source>
        <strain evidence="3 4">DSM 13497</strain>
    </source>
</reference>
<reference evidence="2 5" key="2">
    <citation type="submission" date="2016-11" db="EMBL/GenBank/DDBJ databases">
        <title>Genomic analysis of Caldithrix abyssi and proposal of a novel bacterial phylum Caldithrichaeota.</title>
        <authorList>
            <person name="Kublanov I."/>
            <person name="Sigalova O."/>
            <person name="Gavrilov S."/>
            <person name="Lebedinsky A."/>
            <person name="Ivanova N."/>
            <person name="Daum C."/>
            <person name="Reddy T."/>
            <person name="Klenk H.P."/>
            <person name="Goker M."/>
            <person name="Reva O."/>
            <person name="Miroshnichenko M."/>
            <person name="Kyprides N."/>
            <person name="Woyke T."/>
            <person name="Gelfand M."/>
        </authorList>
    </citation>
    <scope>NUCLEOTIDE SEQUENCE [LARGE SCALE GENOMIC DNA]</scope>
    <source>
        <strain evidence="2 5">LF13</strain>
    </source>
</reference>
<evidence type="ECO:0008006" key="6">
    <source>
        <dbReference type="Google" id="ProtNLM"/>
    </source>
</evidence>
<dbReference type="RefSeq" id="WP_006929775.1">
    <property type="nucleotide sequence ID" value="NZ_CP018099.1"/>
</dbReference>
<keyword evidence="4" id="KW-1185">Reference proteome</keyword>
<protein>
    <recommendedName>
        <fullName evidence="6">Glycosyl hydrolase-like 10 domain-containing protein</fullName>
    </recommendedName>
</protein>
<dbReference type="Gene3D" id="3.20.20.80">
    <property type="entry name" value="Glycosidases"/>
    <property type="match status" value="1"/>
</dbReference>
<sequence length="648" mass="73492" precursor="true">MIFKAQFVNVIFLLFSSLAAGLPAGLPPGELPWQFFVCTSGHPLTAQTIDSIIADTQNTHLFGIEVDNDITGRYDSFLNPQQKLNELRALAKRVHAVHNYAFVYIAGLECITPDAPQRTHTFFKDHPDWVQRDLNGRPAVFGSQDAFWIREGDEDVWISPFAQPWRQMYMERVRQIAATGIDGVYVDIPYWMTHFEGWENTWASFDDFTVRAFKEKTGIDARSDLQLGDFSDPNFLKWIDFRLQTIRDFLAEIDRNVKQVNPNCLTIAEIYPGIDFEAVRVGADASLLYPVVDVIAHEYSQGAYMASDRQPLDWFKYIVGMLTFRALAHDKATWMLSYSWDGNPHVRPADAMRLLFAAQLFAGANSWDAATHVMSGSNDYSTRRQVFKWIAQYQEHFYGPARAVNPIGIYFSVQTRNYHSDAFIKSFTGFVLMALHAHLPFQIVDARALNEFKGRVLILPNVKRFNAKELKALAELARRGVRLIITANSQQDAPRALENFQTVLSPCPGKQYHALCAQHFNRIVQNFTANDSLSAFAQTTLQKIAELKNRPPAVRVSAPPAVAFKAVYLNEKLHLALVNFSGIQGGVQVVPQSVPEITIEVHQSLLPENNLTLLPYLRSPQTIKGQKAGDYYRFKITHLSHGVFLWQN</sequence>
<accession>H1XRF5</accession>
<dbReference type="Proteomes" id="UP000004671">
    <property type="component" value="Chromosome"/>
</dbReference>
<dbReference type="SUPFAM" id="SSF51445">
    <property type="entry name" value="(Trans)glycosidases"/>
    <property type="match status" value="1"/>
</dbReference>
<proteinExistence type="predicted"/>
<dbReference type="EMBL" id="CM001402">
    <property type="protein sequence ID" value="EHO42436.1"/>
    <property type="molecule type" value="Genomic_DNA"/>
</dbReference>
<evidence type="ECO:0000313" key="3">
    <source>
        <dbReference type="EMBL" id="EHO42436.1"/>
    </source>
</evidence>
<dbReference type="InParanoid" id="H1XRF5"/>
<gene>
    <name evidence="2" type="ORF">Cabys_1681</name>
    <name evidence="3" type="ORF">Calab_2829</name>
</gene>